<gene>
    <name evidence="3" type="ORF">NX774_16935</name>
</gene>
<dbReference type="Gene3D" id="2.40.160.20">
    <property type="match status" value="1"/>
</dbReference>
<accession>A0ABT2DE61</accession>
<dbReference type="Pfam" id="PF03922">
    <property type="entry name" value="OmpW"/>
    <property type="match status" value="1"/>
</dbReference>
<name>A0ABT2DE61_9BURK</name>
<keyword evidence="2" id="KW-0732">Signal</keyword>
<organism evidence="3 4">
    <name type="scientific">Massilia agilis</name>
    <dbReference type="NCBI Taxonomy" id="1811226"/>
    <lineage>
        <taxon>Bacteria</taxon>
        <taxon>Pseudomonadati</taxon>
        <taxon>Pseudomonadota</taxon>
        <taxon>Betaproteobacteria</taxon>
        <taxon>Burkholderiales</taxon>
        <taxon>Oxalobacteraceae</taxon>
        <taxon>Telluria group</taxon>
        <taxon>Massilia</taxon>
    </lineage>
</organism>
<dbReference type="EMBL" id="JANUHB010000004">
    <property type="protein sequence ID" value="MCS0809611.1"/>
    <property type="molecule type" value="Genomic_DNA"/>
</dbReference>
<feature type="signal peptide" evidence="2">
    <location>
        <begin position="1"/>
        <end position="26"/>
    </location>
</feature>
<dbReference type="Proteomes" id="UP001206126">
    <property type="component" value="Unassembled WGS sequence"/>
</dbReference>
<comment type="subcellular location">
    <subcellularLocation>
        <location evidence="1">Cell outer membrane</location>
    </subcellularLocation>
</comment>
<evidence type="ECO:0000313" key="3">
    <source>
        <dbReference type="EMBL" id="MCS0809611.1"/>
    </source>
</evidence>
<comment type="caution">
    <text evidence="3">The sequence shown here is derived from an EMBL/GenBank/DDBJ whole genome shotgun (WGS) entry which is preliminary data.</text>
</comment>
<keyword evidence="4" id="KW-1185">Reference proteome</keyword>
<dbReference type="RefSeq" id="WP_258823435.1">
    <property type="nucleotide sequence ID" value="NZ_JANUHB010000004.1"/>
</dbReference>
<sequence length="227" mass="24001">MKVRVNNVVKMLVLAGVFGVASSASAQSAGQWAVSAGVNKITPHVESGYISAPALPQSQGDVSGDTQPVLVFAYGMTDNISLEGALGTPYKHKIYGAGAIAGTGQLGTVEALPPTLFVQYRFFEPSSMVRPYIGFGPTYARFQKATGSGQMTALTNPGAGVPTTFKIDNKLTYSGQVGVAVNFSERWFASAAYIKTKLSTDVHFSSGQNQHMRLDPSSVMVSVGYKF</sequence>
<dbReference type="PANTHER" id="PTHR36920:SF1">
    <property type="entry name" value="OUTER MEMBRANE PROTEIN W"/>
    <property type="match status" value="1"/>
</dbReference>
<dbReference type="InterPro" id="IPR011250">
    <property type="entry name" value="OMP/PagP_B-barrel"/>
</dbReference>
<reference evidence="3 4" key="1">
    <citation type="submission" date="2022-08" db="EMBL/GenBank/DDBJ databases">
        <title>Reclassification of Massilia species as members of the genera Telluria, Duganella, Pseudoduganella, Mokoshia gen. nov. and Zemynaea gen. nov. using orthogonal and non-orthogonal genome-based approaches.</title>
        <authorList>
            <person name="Bowman J.P."/>
        </authorList>
    </citation>
    <scope>NUCLEOTIDE SEQUENCE [LARGE SCALE GENOMIC DNA]</scope>
    <source>
        <strain evidence="3 4">JCM 31605</strain>
    </source>
</reference>
<evidence type="ECO:0000313" key="4">
    <source>
        <dbReference type="Proteomes" id="UP001206126"/>
    </source>
</evidence>
<evidence type="ECO:0000256" key="1">
    <source>
        <dbReference type="ARBA" id="ARBA00004442"/>
    </source>
</evidence>
<proteinExistence type="predicted"/>
<dbReference type="SUPFAM" id="SSF56925">
    <property type="entry name" value="OMPA-like"/>
    <property type="match status" value="1"/>
</dbReference>
<dbReference type="InterPro" id="IPR005618">
    <property type="entry name" value="OMPW"/>
</dbReference>
<dbReference type="PANTHER" id="PTHR36920">
    <property type="match status" value="1"/>
</dbReference>
<protein>
    <submittedName>
        <fullName evidence="3">Outer membrane beta-barrel protein</fullName>
    </submittedName>
</protein>
<evidence type="ECO:0000256" key="2">
    <source>
        <dbReference type="SAM" id="SignalP"/>
    </source>
</evidence>
<feature type="chain" id="PRO_5045327075" evidence="2">
    <location>
        <begin position="27"/>
        <end position="227"/>
    </location>
</feature>